<dbReference type="Proteomes" id="UP000245946">
    <property type="component" value="Unassembled WGS sequence"/>
</dbReference>
<accession>A0A316Z754</accession>
<organism evidence="2 3">
    <name type="scientific">Tilletiopsis washingtonensis</name>
    <dbReference type="NCBI Taxonomy" id="58919"/>
    <lineage>
        <taxon>Eukaryota</taxon>
        <taxon>Fungi</taxon>
        <taxon>Dikarya</taxon>
        <taxon>Basidiomycota</taxon>
        <taxon>Ustilaginomycotina</taxon>
        <taxon>Exobasidiomycetes</taxon>
        <taxon>Entylomatales</taxon>
        <taxon>Entylomatales incertae sedis</taxon>
        <taxon>Tilletiopsis</taxon>
    </lineage>
</organism>
<sequence>MGDKIEGPEPTPENPGGVHPHTADNVPDPNPPQQVGASIGRSIENPYALGEKLDRLEAALDDVVAMFEAERETLAREGSFEKGKEGIQLFKSWKLELEKIKAGKR</sequence>
<reference evidence="2 3" key="1">
    <citation type="journal article" date="2018" name="Mol. Biol. Evol.">
        <title>Broad Genomic Sampling Reveals a Smut Pathogenic Ancestry of the Fungal Clade Ustilaginomycotina.</title>
        <authorList>
            <person name="Kijpornyongpan T."/>
            <person name="Mondo S.J."/>
            <person name="Barry K."/>
            <person name="Sandor L."/>
            <person name="Lee J."/>
            <person name="Lipzen A."/>
            <person name="Pangilinan J."/>
            <person name="LaButti K."/>
            <person name="Hainaut M."/>
            <person name="Henrissat B."/>
            <person name="Grigoriev I.V."/>
            <person name="Spatafora J.W."/>
            <person name="Aime M.C."/>
        </authorList>
    </citation>
    <scope>NUCLEOTIDE SEQUENCE [LARGE SCALE GENOMIC DNA]</scope>
    <source>
        <strain evidence="2 3">MCA 4186</strain>
    </source>
</reference>
<dbReference type="GeneID" id="37267775"/>
<gene>
    <name evidence="2" type="ORF">FA09DRAFT_298010</name>
</gene>
<dbReference type="AlphaFoldDB" id="A0A316Z754"/>
<dbReference type="EMBL" id="KZ819294">
    <property type="protein sequence ID" value="PWN97600.1"/>
    <property type="molecule type" value="Genomic_DNA"/>
</dbReference>
<feature type="region of interest" description="Disordered" evidence="1">
    <location>
        <begin position="1"/>
        <end position="40"/>
    </location>
</feature>
<name>A0A316Z754_9BASI</name>
<dbReference type="RefSeq" id="XP_025597879.1">
    <property type="nucleotide sequence ID" value="XM_025740229.1"/>
</dbReference>
<proteinExistence type="predicted"/>
<evidence type="ECO:0000313" key="2">
    <source>
        <dbReference type="EMBL" id="PWN97600.1"/>
    </source>
</evidence>
<evidence type="ECO:0000256" key="1">
    <source>
        <dbReference type="SAM" id="MobiDB-lite"/>
    </source>
</evidence>
<evidence type="ECO:0000313" key="3">
    <source>
        <dbReference type="Proteomes" id="UP000245946"/>
    </source>
</evidence>
<keyword evidence="3" id="KW-1185">Reference proteome</keyword>
<protein>
    <submittedName>
        <fullName evidence="2">Uncharacterized protein</fullName>
    </submittedName>
</protein>
<dbReference type="OrthoDB" id="2560792at2759"/>